<feature type="transmembrane region" description="Helical" evidence="10">
    <location>
        <begin position="226"/>
        <end position="244"/>
    </location>
</feature>
<evidence type="ECO:0000256" key="1">
    <source>
        <dbReference type="ARBA" id="ARBA00004141"/>
    </source>
</evidence>
<dbReference type="InterPro" id="IPR017871">
    <property type="entry name" value="ABC_transporter-like_CS"/>
</dbReference>
<keyword evidence="6" id="KW-0547">Nucleotide-binding</keyword>
<feature type="domain" description="ABC transporter" evidence="11">
    <location>
        <begin position="475"/>
        <end position="697"/>
    </location>
</feature>
<keyword evidence="7" id="KW-0067">ATP-binding</keyword>
<evidence type="ECO:0000256" key="8">
    <source>
        <dbReference type="ARBA" id="ARBA00022989"/>
    </source>
</evidence>
<dbReference type="InterPro" id="IPR027417">
    <property type="entry name" value="P-loop_NTPase"/>
</dbReference>
<gene>
    <name evidence="13" type="ORF">M9Y10_036814</name>
    <name evidence="12" type="ORF">M9Y10_037472</name>
</gene>
<comment type="caution">
    <text evidence="12">The sequence shown here is derived from an EMBL/GenBank/DDBJ whole genome shotgun (WGS) entry which is preliminary data.</text>
</comment>
<dbReference type="Pfam" id="PF12698">
    <property type="entry name" value="ABC2_membrane_3"/>
    <property type="match status" value="1"/>
</dbReference>
<evidence type="ECO:0000256" key="10">
    <source>
        <dbReference type="SAM" id="Phobius"/>
    </source>
</evidence>
<dbReference type="PROSITE" id="PS50893">
    <property type="entry name" value="ABC_TRANSPORTER_2"/>
    <property type="match status" value="1"/>
</dbReference>
<evidence type="ECO:0000256" key="7">
    <source>
        <dbReference type="ARBA" id="ARBA00022840"/>
    </source>
</evidence>
<dbReference type="Pfam" id="PF00005">
    <property type="entry name" value="ABC_tran"/>
    <property type="match status" value="1"/>
</dbReference>
<keyword evidence="9 10" id="KW-0472">Membrane</keyword>
<evidence type="ECO:0000256" key="2">
    <source>
        <dbReference type="ARBA" id="ARBA00008869"/>
    </source>
</evidence>
<dbReference type="SMART" id="SM00382">
    <property type="entry name" value="AAA"/>
    <property type="match status" value="1"/>
</dbReference>
<keyword evidence="3" id="KW-0813">Transport</keyword>
<dbReference type="PANTHER" id="PTHR19229">
    <property type="entry name" value="ATP-BINDING CASSETTE TRANSPORTER SUBFAMILY A ABCA"/>
    <property type="match status" value="1"/>
</dbReference>
<keyword evidence="4 10" id="KW-0812">Transmembrane</keyword>
<feature type="transmembrane region" description="Helical" evidence="10">
    <location>
        <begin position="418"/>
        <end position="439"/>
    </location>
</feature>
<dbReference type="SUPFAM" id="SSF52540">
    <property type="entry name" value="P-loop containing nucleoside triphosphate hydrolases"/>
    <property type="match status" value="1"/>
</dbReference>
<organism evidence="12 14">
    <name type="scientific">Tritrichomonas musculus</name>
    <dbReference type="NCBI Taxonomy" id="1915356"/>
    <lineage>
        <taxon>Eukaryota</taxon>
        <taxon>Metamonada</taxon>
        <taxon>Parabasalia</taxon>
        <taxon>Tritrichomonadida</taxon>
        <taxon>Tritrichomonadidae</taxon>
        <taxon>Tritrichomonas</taxon>
    </lineage>
</organism>
<name>A0ABR2GJV6_9EUKA</name>
<evidence type="ECO:0000256" key="3">
    <source>
        <dbReference type="ARBA" id="ARBA00022448"/>
    </source>
</evidence>
<dbReference type="Proteomes" id="UP001470230">
    <property type="component" value="Unassembled WGS sequence"/>
</dbReference>
<evidence type="ECO:0000256" key="4">
    <source>
        <dbReference type="ARBA" id="ARBA00022692"/>
    </source>
</evidence>
<dbReference type="InterPro" id="IPR003439">
    <property type="entry name" value="ABC_transporter-like_ATP-bd"/>
</dbReference>
<accession>A0ABR2GJV6</accession>
<evidence type="ECO:0000256" key="6">
    <source>
        <dbReference type="ARBA" id="ARBA00022741"/>
    </source>
</evidence>
<evidence type="ECO:0000256" key="9">
    <source>
        <dbReference type="ARBA" id="ARBA00023136"/>
    </source>
</evidence>
<evidence type="ECO:0000259" key="11">
    <source>
        <dbReference type="PROSITE" id="PS50893"/>
    </source>
</evidence>
<dbReference type="EMBL" id="JAPFFF010000060">
    <property type="protein sequence ID" value="KAK8837381.1"/>
    <property type="molecule type" value="Genomic_DNA"/>
</dbReference>
<dbReference type="Gene3D" id="3.40.50.300">
    <property type="entry name" value="P-loop containing nucleotide triphosphate hydrolases"/>
    <property type="match status" value="1"/>
</dbReference>
<dbReference type="InterPro" id="IPR026082">
    <property type="entry name" value="ABCA"/>
</dbReference>
<reference evidence="12 14" key="1">
    <citation type="submission" date="2024-04" db="EMBL/GenBank/DDBJ databases">
        <title>Tritrichomonas musculus Genome.</title>
        <authorList>
            <person name="Alves-Ferreira E."/>
            <person name="Grigg M."/>
            <person name="Lorenzi H."/>
            <person name="Galac M."/>
        </authorList>
    </citation>
    <scope>NUCLEOTIDE SEQUENCE [LARGE SCALE GENOMIC DNA]</scope>
    <source>
        <strain evidence="12 14">EAF2021</strain>
    </source>
</reference>
<dbReference type="InterPro" id="IPR003593">
    <property type="entry name" value="AAA+_ATPase"/>
</dbReference>
<dbReference type="PROSITE" id="PS00211">
    <property type="entry name" value="ABC_TRANSPORTER_1"/>
    <property type="match status" value="1"/>
</dbReference>
<keyword evidence="8 10" id="KW-1133">Transmembrane helix</keyword>
<feature type="transmembrane region" description="Helical" evidence="10">
    <location>
        <begin position="270"/>
        <end position="300"/>
    </location>
</feature>
<keyword evidence="14" id="KW-1185">Reference proteome</keyword>
<evidence type="ECO:0000313" key="13">
    <source>
        <dbReference type="EMBL" id="KAK8837381.1"/>
    </source>
</evidence>
<evidence type="ECO:0000313" key="14">
    <source>
        <dbReference type="Proteomes" id="UP001470230"/>
    </source>
</evidence>
<feature type="transmembrane region" description="Helical" evidence="10">
    <location>
        <begin position="339"/>
        <end position="358"/>
    </location>
</feature>
<protein>
    <recommendedName>
        <fullName evidence="11">ABC transporter domain-containing protein</fullName>
    </recommendedName>
</protein>
<dbReference type="PANTHER" id="PTHR19229:SF36">
    <property type="entry name" value="ATP-BINDING CASSETTE SUB-FAMILY A MEMBER 2"/>
    <property type="match status" value="1"/>
</dbReference>
<comment type="subcellular location">
    <subcellularLocation>
        <location evidence="1">Membrane</location>
        <topology evidence="1">Multi-pass membrane protein</topology>
    </subcellularLocation>
</comment>
<sequence length="778" mass="87701">MQEPFLEESNNPLGSYSDLRVRRFGQIKALIKKQFLQKLRRKSAIIEIIIGFLLMIVNIFLCQYKTVTTPAVPFPVEDQVGTTLDGWFSSSNQVHIIMMPNNPKIVELLNHTDKIKKYAYNGRLLSYANSYSEIERTIYSTDTNGVAIRWDNIDKQDSLTNPYFKIYIQSLTGPNPQRDLLLELRNAALKMYYKDDPEKIKNSISIQTIISERSFPTPETKSGSSGNTFVVGMIVALTIVVSTMPDMEKIFEEKENHVTGLSLMMGMKEWIYWLTNFISQFSINIVFYFIFALCYSFGYGLKGCNFGIVFIAFLLYVISQIMFQFFLSTFFNKSSSGRSLTVILVVIALICSILHMFVSLSSQNHNTIATSVFCIFPISAIEVFMMQGCTSTANGVQGFNFNNIYDLDLYYVPPAIPLFWLAADAAFYFILFVFFNAVLPRSFGTSPLKRCCSCRNCCKRRKRKMLIANDKEIAISSEFVSKDYEESKIKALENVSFEICTGELIVLIGPNGAGKSTLINLIAGAIQPTDGTLEFNHGLNNHLGVCFQENVIIPELSVREHFDLFGCYRGVPESILESSIDYFASNMQLGHMMTNRAGDLSGGQKRKLCIGLSLLGNPSIVLMDEPTAGVDVQARQLIWKMLSGLKGTTSLITTHALEEAEAVSSRLFILTGGHLQFAGTSTEMREKYKCGYVMRIDRDDQTVGPVLEFAKSFIPDAHLSEERSDTIEMPVSSKIPDFLHALDERENDFGINSYSFQVEQIEDMIVKLIQIEDNDNNE</sequence>
<evidence type="ECO:0000313" key="12">
    <source>
        <dbReference type="EMBL" id="KAK8833976.1"/>
    </source>
</evidence>
<evidence type="ECO:0000256" key="5">
    <source>
        <dbReference type="ARBA" id="ARBA00022737"/>
    </source>
</evidence>
<comment type="similarity">
    <text evidence="2">Belongs to the ABC transporter superfamily. ABCA family.</text>
</comment>
<dbReference type="InterPro" id="IPR013525">
    <property type="entry name" value="ABC2_TM"/>
</dbReference>
<dbReference type="EMBL" id="JAPFFF010000562">
    <property type="protein sequence ID" value="KAK8833976.1"/>
    <property type="molecule type" value="Genomic_DNA"/>
</dbReference>
<keyword evidence="5" id="KW-0677">Repeat</keyword>
<feature type="transmembrane region" description="Helical" evidence="10">
    <location>
        <begin position="306"/>
        <end position="327"/>
    </location>
</feature>
<proteinExistence type="inferred from homology"/>
<feature type="transmembrane region" description="Helical" evidence="10">
    <location>
        <begin position="43"/>
        <end position="61"/>
    </location>
</feature>